<dbReference type="AlphaFoldDB" id="A0A0A8ZJX4"/>
<reference evidence="1" key="2">
    <citation type="journal article" date="2015" name="Data Brief">
        <title>Shoot transcriptome of the giant reed, Arundo donax.</title>
        <authorList>
            <person name="Barrero R.A."/>
            <person name="Guerrero F.D."/>
            <person name="Moolhuijzen P."/>
            <person name="Goolsby J.A."/>
            <person name="Tidwell J."/>
            <person name="Bellgard S.E."/>
            <person name="Bellgard M.I."/>
        </authorList>
    </citation>
    <scope>NUCLEOTIDE SEQUENCE</scope>
    <source>
        <tissue evidence="1">Shoot tissue taken approximately 20 cm above the soil surface</tissue>
    </source>
</reference>
<organism evidence="1">
    <name type="scientific">Arundo donax</name>
    <name type="common">Giant reed</name>
    <name type="synonym">Donax arundinaceus</name>
    <dbReference type="NCBI Taxonomy" id="35708"/>
    <lineage>
        <taxon>Eukaryota</taxon>
        <taxon>Viridiplantae</taxon>
        <taxon>Streptophyta</taxon>
        <taxon>Embryophyta</taxon>
        <taxon>Tracheophyta</taxon>
        <taxon>Spermatophyta</taxon>
        <taxon>Magnoliopsida</taxon>
        <taxon>Liliopsida</taxon>
        <taxon>Poales</taxon>
        <taxon>Poaceae</taxon>
        <taxon>PACMAD clade</taxon>
        <taxon>Arundinoideae</taxon>
        <taxon>Arundineae</taxon>
        <taxon>Arundo</taxon>
    </lineage>
</organism>
<reference evidence="1" key="1">
    <citation type="submission" date="2014-09" db="EMBL/GenBank/DDBJ databases">
        <authorList>
            <person name="Magalhaes I.L.F."/>
            <person name="Oliveira U."/>
            <person name="Santos F.R."/>
            <person name="Vidigal T.H.D.A."/>
            <person name="Brescovit A.D."/>
            <person name="Santos A.J."/>
        </authorList>
    </citation>
    <scope>NUCLEOTIDE SEQUENCE</scope>
    <source>
        <tissue evidence="1">Shoot tissue taken approximately 20 cm above the soil surface</tissue>
    </source>
</reference>
<evidence type="ECO:0000313" key="1">
    <source>
        <dbReference type="EMBL" id="JAD35137.1"/>
    </source>
</evidence>
<protein>
    <submittedName>
        <fullName evidence="1">Uncharacterized protein</fullName>
    </submittedName>
</protein>
<sequence length="27" mass="3191">MHNKPPKNHTCPWHSKTDLKALTFMVQ</sequence>
<accession>A0A0A8ZJX4</accession>
<proteinExistence type="predicted"/>
<dbReference type="EMBL" id="GBRH01262758">
    <property type="protein sequence ID" value="JAD35137.1"/>
    <property type="molecule type" value="Transcribed_RNA"/>
</dbReference>
<name>A0A0A8ZJX4_ARUDO</name>